<dbReference type="InterPro" id="IPR003386">
    <property type="entry name" value="LACT/PDAT_acylTrfase"/>
</dbReference>
<dbReference type="Proteomes" id="UP000243459">
    <property type="component" value="Chromosome 7"/>
</dbReference>
<keyword evidence="1" id="KW-0732">Signal</keyword>
<reference evidence="3" key="1">
    <citation type="journal article" date="2017" name="Nat. Commun.">
        <title>The asparagus genome sheds light on the origin and evolution of a young Y chromosome.</title>
        <authorList>
            <person name="Harkess A."/>
            <person name="Zhou J."/>
            <person name="Xu C."/>
            <person name="Bowers J.E."/>
            <person name="Van der Hulst R."/>
            <person name="Ayyampalayam S."/>
            <person name="Mercati F."/>
            <person name="Riccardi P."/>
            <person name="McKain M.R."/>
            <person name="Kakrana A."/>
            <person name="Tang H."/>
            <person name="Ray J."/>
            <person name="Groenendijk J."/>
            <person name="Arikit S."/>
            <person name="Mathioni S.M."/>
            <person name="Nakano M."/>
            <person name="Shan H."/>
            <person name="Telgmann-Rauber A."/>
            <person name="Kanno A."/>
            <person name="Yue Z."/>
            <person name="Chen H."/>
            <person name="Li W."/>
            <person name="Chen Y."/>
            <person name="Xu X."/>
            <person name="Zhang Y."/>
            <person name="Luo S."/>
            <person name="Chen H."/>
            <person name="Gao J."/>
            <person name="Mao Z."/>
            <person name="Pires J.C."/>
            <person name="Luo M."/>
            <person name="Kudrna D."/>
            <person name="Wing R.A."/>
            <person name="Meyers B.C."/>
            <person name="Yi K."/>
            <person name="Kong H."/>
            <person name="Lavrijsen P."/>
            <person name="Sunseri F."/>
            <person name="Falavigna A."/>
            <person name="Ye Y."/>
            <person name="Leebens-Mack J.H."/>
            <person name="Chen G."/>
        </authorList>
    </citation>
    <scope>NUCLEOTIDE SEQUENCE [LARGE SCALE GENOMIC DNA]</scope>
    <source>
        <strain evidence="3">cv. DH0086</strain>
    </source>
</reference>
<dbReference type="GO" id="GO:0010150">
    <property type="term" value="P:leaf senescence"/>
    <property type="evidence" value="ECO:0007669"/>
    <property type="project" value="EnsemblPlants"/>
</dbReference>
<dbReference type="PANTHER" id="PTHR11440">
    <property type="entry name" value="LECITHIN-CHOLESTEROL ACYLTRANSFERASE-RELATED"/>
    <property type="match status" value="1"/>
</dbReference>
<feature type="chain" id="PRO_5024346495" description="Phospholipid:diacylglycerol acyltransferase" evidence="1">
    <location>
        <begin position="27"/>
        <end position="415"/>
    </location>
</feature>
<dbReference type="GO" id="GO:0080095">
    <property type="term" value="F:phosphatidylethanolamine-sterol O-acyltransferase activity"/>
    <property type="evidence" value="ECO:0007669"/>
    <property type="project" value="EnsemblPlants"/>
</dbReference>
<evidence type="ECO:0008006" key="4">
    <source>
        <dbReference type="Google" id="ProtNLM"/>
    </source>
</evidence>
<name>A0A5P1EDA8_ASPOF</name>
<dbReference type="GO" id="GO:0080096">
    <property type="term" value="F:phosphatidate-sterol O-acyltransferase activity"/>
    <property type="evidence" value="ECO:0007669"/>
    <property type="project" value="EnsemblPlants"/>
</dbReference>
<proteinExistence type="predicted"/>
<dbReference type="GO" id="GO:0004607">
    <property type="term" value="F:phosphatidylcholine-sterol O-acyltransferase activity"/>
    <property type="evidence" value="ECO:0007669"/>
    <property type="project" value="EnsemblPlants"/>
</dbReference>
<dbReference type="Gene3D" id="3.40.50.1820">
    <property type="entry name" value="alpha/beta hydrolase"/>
    <property type="match status" value="1"/>
</dbReference>
<feature type="signal peptide" evidence="1">
    <location>
        <begin position="1"/>
        <end position="26"/>
    </location>
</feature>
<dbReference type="Gramene" id="ONK63875">
    <property type="protein sequence ID" value="ONK63875"/>
    <property type="gene ID" value="A4U43_C07F19830"/>
</dbReference>
<evidence type="ECO:0000256" key="1">
    <source>
        <dbReference type="SAM" id="SignalP"/>
    </source>
</evidence>
<evidence type="ECO:0000313" key="3">
    <source>
        <dbReference type="Proteomes" id="UP000243459"/>
    </source>
</evidence>
<organism evidence="2 3">
    <name type="scientific">Asparagus officinalis</name>
    <name type="common">Garden asparagus</name>
    <dbReference type="NCBI Taxonomy" id="4686"/>
    <lineage>
        <taxon>Eukaryota</taxon>
        <taxon>Viridiplantae</taxon>
        <taxon>Streptophyta</taxon>
        <taxon>Embryophyta</taxon>
        <taxon>Tracheophyta</taxon>
        <taxon>Spermatophyta</taxon>
        <taxon>Magnoliopsida</taxon>
        <taxon>Liliopsida</taxon>
        <taxon>Asparagales</taxon>
        <taxon>Asparagaceae</taxon>
        <taxon>Asparagoideae</taxon>
        <taxon>Asparagus</taxon>
    </lineage>
</organism>
<keyword evidence="3" id="KW-1185">Reference proteome</keyword>
<dbReference type="EMBL" id="CM007387">
    <property type="protein sequence ID" value="ONK63875.1"/>
    <property type="molecule type" value="Genomic_DNA"/>
</dbReference>
<dbReference type="SUPFAM" id="SSF53474">
    <property type="entry name" value="alpha/beta-Hydrolases"/>
    <property type="match status" value="1"/>
</dbReference>
<dbReference type="InterPro" id="IPR029058">
    <property type="entry name" value="AB_hydrolase_fold"/>
</dbReference>
<gene>
    <name evidence="2" type="ORF">A4U43_C07F19830</name>
</gene>
<evidence type="ECO:0000313" key="2">
    <source>
        <dbReference type="EMBL" id="ONK63875.1"/>
    </source>
</evidence>
<dbReference type="GO" id="GO:0016127">
    <property type="term" value="P:sterol catabolic process"/>
    <property type="evidence" value="ECO:0007669"/>
    <property type="project" value="EnsemblPlants"/>
</dbReference>
<dbReference type="AlphaFoldDB" id="A0A5P1EDA8"/>
<protein>
    <recommendedName>
        <fullName evidence="4">Phospholipid:diacylglycerol acyltransferase</fullName>
    </recommendedName>
</protein>
<dbReference type="Pfam" id="PF02450">
    <property type="entry name" value="LCAT"/>
    <property type="match status" value="2"/>
</dbReference>
<sequence>MGQRYAAPRSILLLLLLLLSFAGATSDLYYSKLSGIIIPGFASTQLRAWSVLDCPFSPLDFNPLDSVWLDTTKVLSAVNCWLKCMLLDPYNQTDHPECKSRPDSGLSAITELDPGYITGPLSSVWKEWLKWCIEFGIEANAIVAVPYDWRLSPSMLEERDLYFHKLKLTFETTLKLRGGPSLVFAHSLGNNVFRYFLEWLKLEIAPKHYIQWLDEHIHAYFAVGAPLLGSTESVKATLFGFTFGLPVAEVGYYFAPSGKPYPDNWIITDVVYEYEGTLFTRSGNSISGNPGAASGDTTVAYNSLSWCKTWLGSKVNITRAPQAEHDGSDVQVHLDVEHIQGEDIVPNMTRAPRVKYMTYYEDSESIPGRRTAVWELDKANHRNIVRSPVLMRELWLQMWHDIHPDASSKFVTKGK</sequence>
<accession>A0A5P1EDA8</accession>